<proteinExistence type="predicted"/>
<gene>
    <name evidence="1" type="ORF">APX70_200425</name>
</gene>
<dbReference type="AlphaFoldDB" id="A0A3M2UNB7"/>
<name>A0A3M2UNB7_PSEYM</name>
<evidence type="ECO:0000313" key="2">
    <source>
        <dbReference type="Proteomes" id="UP000282378"/>
    </source>
</evidence>
<protein>
    <submittedName>
        <fullName evidence="1">Uncharacterized protein</fullName>
    </submittedName>
</protein>
<evidence type="ECO:0000313" key="1">
    <source>
        <dbReference type="EMBL" id="RML28439.1"/>
    </source>
</evidence>
<sequence length="41" mass="4272">MDKFVALGVTVSKRLPASAIGEDEELESELAILPVEGAANT</sequence>
<organism evidence="1 2">
    <name type="scientific">Pseudomonas syringae pv. maculicola</name>
    <dbReference type="NCBI Taxonomy" id="59511"/>
    <lineage>
        <taxon>Bacteria</taxon>
        <taxon>Pseudomonadati</taxon>
        <taxon>Pseudomonadota</taxon>
        <taxon>Gammaproteobacteria</taxon>
        <taxon>Pseudomonadales</taxon>
        <taxon>Pseudomonadaceae</taxon>
        <taxon>Pseudomonas</taxon>
    </lineage>
</organism>
<dbReference type="EMBL" id="RBNL01004632">
    <property type="protein sequence ID" value="RML28439.1"/>
    <property type="molecule type" value="Genomic_DNA"/>
</dbReference>
<accession>A0A3M2UNB7</accession>
<reference evidence="1 2" key="1">
    <citation type="submission" date="2018-08" db="EMBL/GenBank/DDBJ databases">
        <title>Recombination of ecologically and evolutionarily significant loci maintains genetic cohesion in the Pseudomonas syringae species complex.</title>
        <authorList>
            <person name="Dillon M."/>
            <person name="Thakur S."/>
            <person name="Almeida R.N.D."/>
            <person name="Weir B.S."/>
            <person name="Guttman D.S."/>
        </authorList>
    </citation>
    <scope>NUCLEOTIDE SEQUENCE [LARGE SCALE GENOMIC DNA]</scope>
    <source>
        <strain evidence="1 2">88_10</strain>
    </source>
</reference>
<dbReference type="Proteomes" id="UP000282378">
    <property type="component" value="Unassembled WGS sequence"/>
</dbReference>
<comment type="caution">
    <text evidence="1">The sequence shown here is derived from an EMBL/GenBank/DDBJ whole genome shotgun (WGS) entry which is preliminary data.</text>
</comment>